<accession>A0A5E4XWT2</accession>
<dbReference type="EMBL" id="CABPSB010000018">
    <property type="protein sequence ID" value="VVE40816.1"/>
    <property type="molecule type" value="Genomic_DNA"/>
</dbReference>
<dbReference type="InterPro" id="IPR032710">
    <property type="entry name" value="NTF2-like_dom_sf"/>
</dbReference>
<dbReference type="Proteomes" id="UP000406256">
    <property type="component" value="Unassembled WGS sequence"/>
</dbReference>
<dbReference type="SUPFAM" id="SSF54427">
    <property type="entry name" value="NTF2-like"/>
    <property type="match status" value="1"/>
</dbReference>
<protein>
    <recommendedName>
        <fullName evidence="4">DUF4440 domain-containing protein</fullName>
    </recommendedName>
</protein>
<dbReference type="Gene3D" id="3.10.450.50">
    <property type="match status" value="1"/>
</dbReference>
<evidence type="ECO:0000313" key="2">
    <source>
        <dbReference type="EMBL" id="VVE40816.1"/>
    </source>
</evidence>
<organism evidence="2 3">
    <name type="scientific">Pandoraea anhela</name>
    <dbReference type="NCBI Taxonomy" id="2508295"/>
    <lineage>
        <taxon>Bacteria</taxon>
        <taxon>Pseudomonadati</taxon>
        <taxon>Pseudomonadota</taxon>
        <taxon>Betaproteobacteria</taxon>
        <taxon>Burkholderiales</taxon>
        <taxon>Burkholderiaceae</taxon>
        <taxon>Pandoraea</taxon>
    </lineage>
</organism>
<evidence type="ECO:0000313" key="3">
    <source>
        <dbReference type="Proteomes" id="UP000406256"/>
    </source>
</evidence>
<evidence type="ECO:0000256" key="1">
    <source>
        <dbReference type="SAM" id="SignalP"/>
    </source>
</evidence>
<sequence length="163" mass="17975">MRHSLLSRTRFPILAFAMMHAGASFAATWSSDDEQRVRSLFLTQVAAENAHDIAALDTVLADGDAQRPSPVSFVARAYRFWGKDAVMQHFREAFAGTWHLAPDERQIRVIPLSDDTAQIYAPTQVTLGAPGKPAVTAPFLINQFAVRTPQGWKFTAILPVPAQ</sequence>
<keyword evidence="3" id="KW-1185">Reference proteome</keyword>
<dbReference type="AlphaFoldDB" id="A0A5E4XWT2"/>
<feature type="signal peptide" evidence="1">
    <location>
        <begin position="1"/>
        <end position="26"/>
    </location>
</feature>
<feature type="chain" id="PRO_5022688360" description="DUF4440 domain-containing protein" evidence="1">
    <location>
        <begin position="27"/>
        <end position="163"/>
    </location>
</feature>
<gene>
    <name evidence="2" type="ORF">PAN31108_04142</name>
</gene>
<evidence type="ECO:0008006" key="4">
    <source>
        <dbReference type="Google" id="ProtNLM"/>
    </source>
</evidence>
<name>A0A5E4XWT2_9BURK</name>
<keyword evidence="1" id="KW-0732">Signal</keyword>
<proteinExistence type="predicted"/>
<reference evidence="2 3" key="1">
    <citation type="submission" date="2019-08" db="EMBL/GenBank/DDBJ databases">
        <authorList>
            <person name="Peeters C."/>
        </authorList>
    </citation>
    <scope>NUCLEOTIDE SEQUENCE [LARGE SCALE GENOMIC DNA]</scope>
    <source>
        <strain evidence="2 3">LMG 31108</strain>
    </source>
</reference>